<evidence type="ECO:0000256" key="9">
    <source>
        <dbReference type="ARBA" id="ARBA00023004"/>
    </source>
</evidence>
<evidence type="ECO:0000256" key="6">
    <source>
        <dbReference type="ARBA" id="ARBA00022679"/>
    </source>
</evidence>
<keyword evidence="9 13" id="KW-0408">Iron</keyword>
<evidence type="ECO:0000313" key="15">
    <source>
        <dbReference type="EMBL" id="QHI70537.1"/>
    </source>
</evidence>
<dbReference type="FunFam" id="3.40.640.10:FF:000084">
    <property type="entry name" value="IscS-like cysteine desulfurase"/>
    <property type="match status" value="1"/>
</dbReference>
<proteinExistence type="inferred from homology"/>
<dbReference type="PIRSF" id="PIRSF005572">
    <property type="entry name" value="NifS"/>
    <property type="match status" value="1"/>
</dbReference>
<gene>
    <name evidence="15" type="primary">nifS</name>
    <name evidence="15" type="ORF">GT409_14175</name>
</gene>
<dbReference type="GO" id="GO:0046872">
    <property type="term" value="F:metal ion binding"/>
    <property type="evidence" value="ECO:0007669"/>
    <property type="project" value="UniProtKB-KW"/>
</dbReference>
<dbReference type="InterPro" id="IPR017772">
    <property type="entry name" value="Cys_deSase_NifS_bac/arc"/>
</dbReference>
<evidence type="ECO:0000313" key="16">
    <source>
        <dbReference type="Proteomes" id="UP000464954"/>
    </source>
</evidence>
<evidence type="ECO:0000256" key="10">
    <source>
        <dbReference type="ARBA" id="ARBA00023014"/>
    </source>
</evidence>
<evidence type="ECO:0000256" key="2">
    <source>
        <dbReference type="ARBA" id="ARBA00003120"/>
    </source>
</evidence>
<dbReference type="InterPro" id="IPR000192">
    <property type="entry name" value="Aminotrans_V_dom"/>
</dbReference>
<dbReference type="EMBL" id="CP047593">
    <property type="protein sequence ID" value="QHI70537.1"/>
    <property type="molecule type" value="Genomic_DNA"/>
</dbReference>
<keyword evidence="8 13" id="KW-0663">Pyridoxal phosphate</keyword>
<comment type="catalytic activity">
    <reaction evidence="11 13">
        <text>(sulfur carrier)-H + L-cysteine = (sulfur carrier)-SH + L-alanine</text>
        <dbReference type="Rhea" id="RHEA:43892"/>
        <dbReference type="Rhea" id="RHEA-COMP:14737"/>
        <dbReference type="Rhea" id="RHEA-COMP:14739"/>
        <dbReference type="ChEBI" id="CHEBI:29917"/>
        <dbReference type="ChEBI" id="CHEBI:35235"/>
        <dbReference type="ChEBI" id="CHEBI:57972"/>
        <dbReference type="ChEBI" id="CHEBI:64428"/>
        <dbReference type="EC" id="2.8.1.7"/>
    </reaction>
</comment>
<dbReference type="PROSITE" id="PS00595">
    <property type="entry name" value="AA_TRANSFER_CLASS_5"/>
    <property type="match status" value="1"/>
</dbReference>
<evidence type="ECO:0000256" key="8">
    <source>
        <dbReference type="ARBA" id="ARBA00022898"/>
    </source>
</evidence>
<keyword evidence="16" id="KW-1185">Reference proteome</keyword>
<evidence type="ECO:0000259" key="14">
    <source>
        <dbReference type="Pfam" id="PF00266"/>
    </source>
</evidence>
<protein>
    <recommendedName>
        <fullName evidence="5 13">Cysteine desulfurase</fullName>
        <ecNumber evidence="5 13">2.8.1.7</ecNumber>
    </recommendedName>
    <alternativeName>
        <fullName evidence="13">Nitrogenase metalloclusters biosynthesis protein NifS</fullName>
    </alternativeName>
</protein>
<dbReference type="SUPFAM" id="SSF53383">
    <property type="entry name" value="PLP-dependent transferases"/>
    <property type="match status" value="1"/>
</dbReference>
<evidence type="ECO:0000256" key="11">
    <source>
        <dbReference type="ARBA" id="ARBA00050776"/>
    </source>
</evidence>
<dbReference type="InterPro" id="IPR016454">
    <property type="entry name" value="Cysteine_dSase"/>
</dbReference>
<dbReference type="Proteomes" id="UP000464954">
    <property type="component" value="Chromosome"/>
</dbReference>
<evidence type="ECO:0000256" key="3">
    <source>
        <dbReference type="ARBA" id="ARBA00006490"/>
    </source>
</evidence>
<evidence type="ECO:0000256" key="4">
    <source>
        <dbReference type="ARBA" id="ARBA00011738"/>
    </source>
</evidence>
<reference evidence="15 16" key="1">
    <citation type="submission" date="2020-01" db="EMBL/GenBank/DDBJ databases">
        <title>Ponticoccus aerotolerans gen. nov., sp. nov., an anaerobic bacterium and proposal of Ponticoccusceae fam. nov., Ponticoccusles ord. nov. and Ponticoccuse classis nov. in the phylum Kiritimatiellaeota.</title>
        <authorList>
            <person name="Zhou L.Y."/>
            <person name="Du Z.J."/>
        </authorList>
    </citation>
    <scope>NUCLEOTIDE SEQUENCE [LARGE SCALE GENOMIC DNA]</scope>
    <source>
        <strain evidence="15 16">S-5007</strain>
    </source>
</reference>
<keyword evidence="10 13" id="KW-0411">Iron-sulfur</keyword>
<dbReference type="PANTHER" id="PTHR11601:SF34">
    <property type="entry name" value="CYSTEINE DESULFURASE"/>
    <property type="match status" value="1"/>
</dbReference>
<dbReference type="GO" id="GO:0031071">
    <property type="term" value="F:cysteine desulfurase activity"/>
    <property type="evidence" value="ECO:0007669"/>
    <property type="project" value="UniProtKB-EC"/>
</dbReference>
<dbReference type="AlphaFoldDB" id="A0A6P1M9G1"/>
<feature type="domain" description="Aminotransferase class V" evidence="14">
    <location>
        <begin position="4"/>
        <end position="366"/>
    </location>
</feature>
<dbReference type="RefSeq" id="WP_160629711.1">
    <property type="nucleotide sequence ID" value="NZ_CP047593.1"/>
</dbReference>
<dbReference type="GO" id="GO:0051536">
    <property type="term" value="F:iron-sulfur cluster binding"/>
    <property type="evidence" value="ECO:0007669"/>
    <property type="project" value="UniProtKB-KW"/>
</dbReference>
<evidence type="ECO:0000256" key="12">
    <source>
        <dbReference type="RuleBase" id="RU004504"/>
    </source>
</evidence>
<sequence length="384" mass="41273">MKTVYVDNNATTQIADEVREAMLPFLTDLWGNPSSMHTFGGQVKKHVEAAREKVAALIGAADPQEVTFTSCGSESNNLAIRGGAEAMDKPLHVITSKVEHAAVSGPCHYLEDRGFRLTKLDVDSQGDLDTGALVHEVKSGKSLTSIMWANNETGVIFPVSQIGELVHEFGGIFHTDAVQAVGKIPMNVSELPIDMLSLSGHKLHAPKGVGALYIRRGTKVKPLVLGGHQERGRRAGTENVPYIVGLGVACDLAGKKLSEENDRVKAMRDRLEQGILACCPGSRVNGDSMHRLPNTTNISFDFIEGEAILLMLDDRGICASTGSACASGSLEPSHVLRAMNVPGTAVHGSIRFSLSTYNTDEDIDAVLTELPKIVQRLRELSPFV</sequence>
<keyword evidence="7 13" id="KW-0479">Metal-binding</keyword>
<dbReference type="GO" id="GO:0006520">
    <property type="term" value="P:amino acid metabolic process"/>
    <property type="evidence" value="ECO:0007669"/>
    <property type="project" value="InterPro"/>
</dbReference>
<dbReference type="InterPro" id="IPR020578">
    <property type="entry name" value="Aminotrans_V_PyrdxlP_BS"/>
</dbReference>
<dbReference type="EC" id="2.8.1.7" evidence="5 13"/>
<comment type="similarity">
    <text evidence="3 13">Belongs to the class-V pyridoxal-phosphate-dependent aminotransferase family. NifS/IscS subfamily.</text>
</comment>
<organism evidence="15 16">
    <name type="scientific">Tichowtungia aerotolerans</name>
    <dbReference type="NCBI Taxonomy" id="2697043"/>
    <lineage>
        <taxon>Bacteria</taxon>
        <taxon>Pseudomonadati</taxon>
        <taxon>Kiritimatiellota</taxon>
        <taxon>Tichowtungiia</taxon>
        <taxon>Tichowtungiales</taxon>
        <taxon>Tichowtungiaceae</taxon>
        <taxon>Tichowtungia</taxon>
    </lineage>
</organism>
<dbReference type="InterPro" id="IPR015424">
    <property type="entry name" value="PyrdxlP-dep_Trfase"/>
</dbReference>
<dbReference type="Gene3D" id="1.10.260.50">
    <property type="match status" value="1"/>
</dbReference>
<evidence type="ECO:0000256" key="1">
    <source>
        <dbReference type="ARBA" id="ARBA00001933"/>
    </source>
</evidence>
<comment type="function">
    <text evidence="2">Catalyzes the removal of elemental sulfur atoms from cysteine to produce alanine. Seems to participate in the biosynthesis of the nitrogenase metalloclusters by providing the inorganic sulfur required for the Fe-S core formation.</text>
</comment>
<dbReference type="KEGG" id="taer:GT409_14175"/>
<dbReference type="NCBIfam" id="TIGR03402">
    <property type="entry name" value="FeS_nifS"/>
    <property type="match status" value="1"/>
</dbReference>
<accession>A0A6P1M9G1</accession>
<name>A0A6P1M9G1_9BACT</name>
<dbReference type="Gene3D" id="3.90.1150.10">
    <property type="entry name" value="Aspartate Aminotransferase, domain 1"/>
    <property type="match status" value="1"/>
</dbReference>
<comment type="subunit">
    <text evidence="4">Homodimer.</text>
</comment>
<dbReference type="Gene3D" id="3.40.640.10">
    <property type="entry name" value="Type I PLP-dependent aspartate aminotransferase-like (Major domain)"/>
    <property type="match status" value="1"/>
</dbReference>
<evidence type="ECO:0000256" key="5">
    <source>
        <dbReference type="ARBA" id="ARBA00012239"/>
    </source>
</evidence>
<comment type="cofactor">
    <cofactor evidence="1 12">
        <name>pyridoxal 5'-phosphate</name>
        <dbReference type="ChEBI" id="CHEBI:597326"/>
    </cofactor>
</comment>
<dbReference type="PANTHER" id="PTHR11601">
    <property type="entry name" value="CYSTEINE DESULFURYLASE FAMILY MEMBER"/>
    <property type="match status" value="1"/>
</dbReference>
<dbReference type="GO" id="GO:0030170">
    <property type="term" value="F:pyridoxal phosphate binding"/>
    <property type="evidence" value="ECO:0007669"/>
    <property type="project" value="InterPro"/>
</dbReference>
<evidence type="ECO:0000256" key="7">
    <source>
        <dbReference type="ARBA" id="ARBA00022723"/>
    </source>
</evidence>
<dbReference type="InterPro" id="IPR015421">
    <property type="entry name" value="PyrdxlP-dep_Trfase_major"/>
</dbReference>
<dbReference type="Pfam" id="PF00266">
    <property type="entry name" value="Aminotran_5"/>
    <property type="match status" value="1"/>
</dbReference>
<evidence type="ECO:0000256" key="13">
    <source>
        <dbReference type="RuleBase" id="RU364075"/>
    </source>
</evidence>
<dbReference type="InterPro" id="IPR015422">
    <property type="entry name" value="PyrdxlP-dep_Trfase_small"/>
</dbReference>
<keyword evidence="6 13" id="KW-0808">Transferase</keyword>